<dbReference type="RefSeq" id="WP_263797492.1">
    <property type="nucleotide sequence ID" value="NZ_AP027141.1"/>
</dbReference>
<feature type="domain" description="DJ-1/PfpI" evidence="4">
    <location>
        <begin position="28"/>
        <end position="221"/>
    </location>
</feature>
<dbReference type="Proteomes" id="UP001317779">
    <property type="component" value="Chromosome"/>
</dbReference>
<name>A0ABM8E2D0_9MICO</name>
<dbReference type="PANTHER" id="PTHR48094">
    <property type="entry name" value="PROTEIN/NUCLEIC ACID DEGLYCASE DJ-1-RELATED"/>
    <property type="match status" value="1"/>
</dbReference>
<dbReference type="Gene3D" id="3.40.50.880">
    <property type="match status" value="1"/>
</dbReference>
<evidence type="ECO:0000313" key="6">
    <source>
        <dbReference type="Proteomes" id="UP001317779"/>
    </source>
</evidence>
<keyword evidence="6" id="KW-1185">Reference proteome</keyword>
<dbReference type="InterPro" id="IPR029062">
    <property type="entry name" value="Class_I_gatase-like"/>
</dbReference>
<keyword evidence="2" id="KW-0456">Lyase</keyword>
<dbReference type="InterPro" id="IPR002818">
    <property type="entry name" value="DJ-1/PfpI"/>
</dbReference>
<evidence type="ECO:0000256" key="2">
    <source>
        <dbReference type="ARBA" id="ARBA00023239"/>
    </source>
</evidence>
<evidence type="ECO:0000313" key="5">
    <source>
        <dbReference type="EMBL" id="BDV31926.1"/>
    </source>
</evidence>
<gene>
    <name evidence="5" type="ORF">Microterr_25860</name>
</gene>
<proteinExistence type="inferred from homology"/>
<evidence type="ECO:0000259" key="4">
    <source>
        <dbReference type="Pfam" id="PF01965"/>
    </source>
</evidence>
<dbReference type="CDD" id="cd03141">
    <property type="entry name" value="GATase1_Hsp31_like"/>
    <property type="match status" value="1"/>
</dbReference>
<protein>
    <submittedName>
        <fullName evidence="5">Dimethylallyltransferase</fullName>
    </submittedName>
</protein>
<organism evidence="5 6">
    <name type="scientific">Microbacterium terricola</name>
    <dbReference type="NCBI Taxonomy" id="344163"/>
    <lineage>
        <taxon>Bacteria</taxon>
        <taxon>Bacillati</taxon>
        <taxon>Actinomycetota</taxon>
        <taxon>Actinomycetes</taxon>
        <taxon>Micrococcales</taxon>
        <taxon>Microbacteriaceae</taxon>
        <taxon>Microbacterium</taxon>
    </lineage>
</organism>
<accession>A0ABM8E2D0</accession>
<dbReference type="InterPro" id="IPR050325">
    <property type="entry name" value="Prot/Nucl_acid_deglycase"/>
</dbReference>
<dbReference type="EMBL" id="AP027141">
    <property type="protein sequence ID" value="BDV31926.1"/>
    <property type="molecule type" value="Genomic_DNA"/>
</dbReference>
<dbReference type="SUPFAM" id="SSF52317">
    <property type="entry name" value="Class I glutamine amidotransferase-like"/>
    <property type="match status" value="1"/>
</dbReference>
<reference evidence="5 6" key="1">
    <citation type="submission" date="2022-12" db="EMBL/GenBank/DDBJ databases">
        <title>Microbacterium terricola strain KV-448 chromosome, complete genome.</title>
        <authorList>
            <person name="Oshima T."/>
            <person name="Moriya T."/>
            <person name="Bessho Y."/>
        </authorList>
    </citation>
    <scope>NUCLEOTIDE SEQUENCE [LARGE SCALE GENOMIC DNA]</scope>
    <source>
        <strain evidence="5 6">KV-448</strain>
    </source>
</reference>
<comment type="similarity">
    <text evidence="3">Belongs to the peptidase C56 family. HSP31-like subfamily.</text>
</comment>
<dbReference type="Pfam" id="PF01965">
    <property type="entry name" value="DJ-1_PfpI"/>
    <property type="match status" value="1"/>
</dbReference>
<evidence type="ECO:0000256" key="3">
    <source>
        <dbReference type="ARBA" id="ARBA00038493"/>
    </source>
</evidence>
<sequence>MSTVLFVVSAARTWTLSDGTAHPTGFWAEELLTPYRLLSEAGHDVVFATPGGIAPVADEASFGDDGDAERAALDSIPGLRSPLDTREVDLTSYDAVFYPGGHAPMEDLSHDATSGALIAEALDTQKPIALVCHGLAALLAARRADGTSAAAGRRVTAFTDEEETQGGLAPRARWLLESTLREHGIVVEAAEPWADHVVTDGSLVTGQNPQSSASVAKELLALL</sequence>
<evidence type="ECO:0000256" key="1">
    <source>
        <dbReference type="ARBA" id="ARBA00023016"/>
    </source>
</evidence>
<dbReference type="PANTHER" id="PTHR48094:SF11">
    <property type="entry name" value="GLUTATHIONE-INDEPENDENT GLYOXALASE HSP31-RELATED"/>
    <property type="match status" value="1"/>
</dbReference>
<keyword evidence="1" id="KW-0346">Stress response</keyword>